<accession>A0A3B0YZ30</accession>
<keyword evidence="2" id="KW-0560">Oxidoreductase</keyword>
<protein>
    <recommendedName>
        <fullName evidence="4">3-oxoacyl-[acyl-carrier-protein] reductase</fullName>
    </recommendedName>
</protein>
<gene>
    <name evidence="3" type="ORF">MNBD_GAMMA12-1977</name>
</gene>
<sequence>MAQLRCLVLGGTGSIGSSVCQRLSEENCSFVFSYYQNKTKAESLKNSLLVKAALACDFREFKQTTQVIAQAAELLGGLDCLIQCVGISGDKKFYSGLTNRSTHTDHITQDDIDDAYQVNTRGTFNACQAAFEVMRTGKGGGNIIVLGSMDGVKAVPSPVHFAMSKAALKGLVESMAKVLGQYDIRINLLAPGIVNGGASDVLNDSVKDSYLKYCSLGRFAEPEEIAEMAVWLGLENTYITGQSILLDGGL</sequence>
<evidence type="ECO:0008006" key="4">
    <source>
        <dbReference type="Google" id="ProtNLM"/>
    </source>
</evidence>
<comment type="similarity">
    <text evidence="1">Belongs to the short-chain dehydrogenases/reductases (SDR) family.</text>
</comment>
<reference evidence="3" key="1">
    <citation type="submission" date="2018-06" db="EMBL/GenBank/DDBJ databases">
        <authorList>
            <person name="Zhirakovskaya E."/>
        </authorList>
    </citation>
    <scope>NUCLEOTIDE SEQUENCE</scope>
</reference>
<dbReference type="PANTHER" id="PTHR42760">
    <property type="entry name" value="SHORT-CHAIN DEHYDROGENASES/REDUCTASES FAMILY MEMBER"/>
    <property type="match status" value="1"/>
</dbReference>
<evidence type="ECO:0000313" key="3">
    <source>
        <dbReference type="EMBL" id="VAW81970.1"/>
    </source>
</evidence>
<dbReference type="PRINTS" id="PR00081">
    <property type="entry name" value="GDHRDH"/>
</dbReference>
<evidence type="ECO:0000256" key="1">
    <source>
        <dbReference type="ARBA" id="ARBA00006484"/>
    </source>
</evidence>
<dbReference type="GO" id="GO:0016616">
    <property type="term" value="F:oxidoreductase activity, acting on the CH-OH group of donors, NAD or NADP as acceptor"/>
    <property type="evidence" value="ECO:0007669"/>
    <property type="project" value="TreeGrafter"/>
</dbReference>
<dbReference type="SUPFAM" id="SSF51735">
    <property type="entry name" value="NAD(P)-binding Rossmann-fold domains"/>
    <property type="match status" value="1"/>
</dbReference>
<dbReference type="Pfam" id="PF13561">
    <property type="entry name" value="adh_short_C2"/>
    <property type="match status" value="1"/>
</dbReference>
<organism evidence="3">
    <name type="scientific">hydrothermal vent metagenome</name>
    <dbReference type="NCBI Taxonomy" id="652676"/>
    <lineage>
        <taxon>unclassified sequences</taxon>
        <taxon>metagenomes</taxon>
        <taxon>ecological metagenomes</taxon>
    </lineage>
</organism>
<dbReference type="PANTHER" id="PTHR42760:SF133">
    <property type="entry name" value="3-OXOACYL-[ACYL-CARRIER-PROTEIN] REDUCTASE"/>
    <property type="match status" value="1"/>
</dbReference>
<dbReference type="EMBL" id="UOFL01000232">
    <property type="protein sequence ID" value="VAW81970.1"/>
    <property type="molecule type" value="Genomic_DNA"/>
</dbReference>
<evidence type="ECO:0000256" key="2">
    <source>
        <dbReference type="ARBA" id="ARBA00023002"/>
    </source>
</evidence>
<proteinExistence type="inferred from homology"/>
<dbReference type="InterPro" id="IPR036291">
    <property type="entry name" value="NAD(P)-bd_dom_sf"/>
</dbReference>
<dbReference type="InterPro" id="IPR002347">
    <property type="entry name" value="SDR_fam"/>
</dbReference>
<dbReference type="CDD" id="cd05233">
    <property type="entry name" value="SDR_c"/>
    <property type="match status" value="1"/>
</dbReference>
<dbReference type="Gene3D" id="3.40.50.720">
    <property type="entry name" value="NAD(P)-binding Rossmann-like Domain"/>
    <property type="match status" value="1"/>
</dbReference>
<dbReference type="AlphaFoldDB" id="A0A3B0YZ30"/>
<name>A0A3B0YZ30_9ZZZZ</name>